<comment type="caution">
    <text evidence="2">The sequence shown here is derived from an EMBL/GenBank/DDBJ whole genome shotgun (WGS) entry which is preliminary data.</text>
</comment>
<dbReference type="RefSeq" id="WP_226952854.1">
    <property type="nucleotide sequence ID" value="NZ_JACDXW010000001.1"/>
</dbReference>
<organism evidence="2 3">
    <name type="scientific">Mesopusillimonas faecipullorum</name>
    <dbReference type="NCBI Taxonomy" id="2755040"/>
    <lineage>
        <taxon>Bacteria</taxon>
        <taxon>Pseudomonadati</taxon>
        <taxon>Pseudomonadota</taxon>
        <taxon>Betaproteobacteria</taxon>
        <taxon>Burkholderiales</taxon>
        <taxon>Alcaligenaceae</taxon>
        <taxon>Mesopusillimonas</taxon>
    </lineage>
</organism>
<dbReference type="Proteomes" id="UP000776983">
    <property type="component" value="Unassembled WGS sequence"/>
</dbReference>
<dbReference type="InterPro" id="IPR003425">
    <property type="entry name" value="CCB3/YggT"/>
</dbReference>
<dbReference type="Pfam" id="PF02325">
    <property type="entry name" value="CCB3_YggT"/>
    <property type="match status" value="2"/>
</dbReference>
<keyword evidence="3" id="KW-1185">Reference proteome</keyword>
<accession>A0ABS8C9C3</accession>
<reference evidence="2 3" key="1">
    <citation type="submission" date="2020-07" db="EMBL/GenBank/DDBJ databases">
        <title>Pusillimonas sp. nov., isolated from poultry manure in Taiwan.</title>
        <authorList>
            <person name="Lin S.-Y."/>
            <person name="Tang Y.-S."/>
            <person name="Young C.-C."/>
        </authorList>
    </citation>
    <scope>NUCLEOTIDE SEQUENCE [LARGE SCALE GENOMIC DNA]</scope>
    <source>
        <strain evidence="2 3">CC-YST705</strain>
    </source>
</reference>
<feature type="transmembrane region" description="Helical" evidence="1">
    <location>
        <begin position="65"/>
        <end position="86"/>
    </location>
</feature>
<protein>
    <submittedName>
        <fullName evidence="2">YggT family protein</fullName>
    </submittedName>
</protein>
<evidence type="ECO:0000313" key="2">
    <source>
        <dbReference type="EMBL" id="MCB5362628.1"/>
    </source>
</evidence>
<proteinExistence type="predicted"/>
<keyword evidence="1" id="KW-1133">Transmembrane helix</keyword>
<dbReference type="EMBL" id="JACDXW010000001">
    <property type="protein sequence ID" value="MCB5362628.1"/>
    <property type="molecule type" value="Genomic_DNA"/>
</dbReference>
<feature type="transmembrane region" description="Helical" evidence="1">
    <location>
        <begin position="156"/>
        <end position="177"/>
    </location>
</feature>
<sequence length="187" mass="20822">MISNVLSFVLDIVSSVFGAALLLRAWAYSIRMHPFNPYLQAIFRVTDWLVHGVRKVVPTTNKVDWATLLSAWLTAFIYVLLTGLLLTAALPTIDQIPALLIFSVFTVLIWACNLVIWGTIIQAVLSWVNPMAPVMPLLNQLTAPLLNPIKRILPNFGGLDFSPLVLIIVAQIVMMILRQMAFNNLAL</sequence>
<feature type="transmembrane region" description="Helical" evidence="1">
    <location>
        <begin position="98"/>
        <end position="128"/>
    </location>
</feature>
<evidence type="ECO:0000313" key="3">
    <source>
        <dbReference type="Proteomes" id="UP000776983"/>
    </source>
</evidence>
<keyword evidence="1" id="KW-0812">Transmembrane</keyword>
<name>A0ABS8C9C3_9BURK</name>
<keyword evidence="1" id="KW-0472">Membrane</keyword>
<evidence type="ECO:0000256" key="1">
    <source>
        <dbReference type="SAM" id="Phobius"/>
    </source>
</evidence>
<gene>
    <name evidence="2" type="ORF">H0484_02515</name>
</gene>